<feature type="region of interest" description="Disordered" evidence="1">
    <location>
        <begin position="562"/>
        <end position="613"/>
    </location>
</feature>
<reference evidence="3 4" key="1">
    <citation type="submission" date="2022-11" db="EMBL/GenBank/DDBJ databases">
        <title>Whole genome sequence of Eschrichtius robustus ER-17-0199.</title>
        <authorList>
            <person name="Bruniche-Olsen A."/>
            <person name="Black A.N."/>
            <person name="Fields C.J."/>
            <person name="Walden K."/>
            <person name="Dewoody J.A."/>
        </authorList>
    </citation>
    <scope>NUCLEOTIDE SEQUENCE [LARGE SCALE GENOMIC DNA]</scope>
    <source>
        <strain evidence="3">ER-17-0199</strain>
        <tissue evidence="3">Blubber</tissue>
    </source>
</reference>
<dbReference type="Gene3D" id="2.30.42.10">
    <property type="match status" value="1"/>
</dbReference>
<dbReference type="InterPro" id="IPR036034">
    <property type="entry name" value="PDZ_sf"/>
</dbReference>
<name>A0AB34HVL8_ESCRO</name>
<keyword evidence="4" id="KW-1185">Reference proteome</keyword>
<dbReference type="SUPFAM" id="SSF50156">
    <property type="entry name" value="PDZ domain-like"/>
    <property type="match status" value="1"/>
</dbReference>
<sequence>MPAGSGLGLRPYENVIPSEEQHSDGQSADSLCLRWELRMVRWELQWILLGSLPPVSQQMSKVGQLPGPIQSRSGPGPRPQARTFSPKPEPVLSPRHEEAKHLLQRARMKARTRPVRASHDIVPTLAQGSRDGRKSPASDPRMTLACRDNLQNGNTSDSSSGESSSGQWPKRAASPSHVRFEDESARDAESRYLERLQQRQRQVLSTALQPADQGPLRSKPDLADYVHGGCRRQDAGAGALHPLLGGLEPRGLPAPPPAQGSERRCRACGHCIAPDPRVLREREAACGMEGVLAQPRIPRGLGGPLRLFPAEPGLHTEWIRETHMGGQARPEEVDSALDSTDTSDSCRTDSEEAGTSQPSRVRGSSPRLRASRPRGGHRWFQKAEMGPLRSPQAPPYLPGLELVEVLNEPQPRSPCVTPSTGHCNNGTPQGLQEPWGGAIFAGSGEKGAYSQKPAAPPEDRRDGGLQGCLASAAVGTISSTGITFSPASEEPASSQEPEGGLQRTEPSSVGHVSSRALPGVSVGPSLPSAAPSDKNKKSSGSVSSTLGLKKFFLALTSQGTRPKLGKSRSYSVEQLQPPAPSPASHTSAPKMKRAPSLQSLQPVSPSRQRRKAASFQNLHSLLSGKVDRSNLYLVGEPGDHNAADRPAKAPPRRSLSVEDVSAPGLARAVGRMVEVFPDGTSQLQLQRSPEGTFGFCVASGNGRRDSGFYVQEMADESTAKLYSGLLGVGDEILEVNGAKVAGLGLAHIRELLAHAESLSIRVLRQRPVPR</sequence>
<feature type="compositionally biased region" description="Basic residues" evidence="1">
    <location>
        <begin position="369"/>
        <end position="378"/>
    </location>
</feature>
<dbReference type="Pfam" id="PF15737">
    <property type="entry name" value="DUF4685"/>
    <property type="match status" value="1"/>
</dbReference>
<dbReference type="FunFam" id="2.30.42.10:FF:000215">
    <property type="entry name" value="uncharacterized protein KIAA1614 homolog"/>
    <property type="match status" value="1"/>
</dbReference>
<accession>A0AB34HVL8</accession>
<dbReference type="GO" id="GO:0007163">
    <property type="term" value="P:establishment or maintenance of cell polarity"/>
    <property type="evidence" value="ECO:0007669"/>
    <property type="project" value="TreeGrafter"/>
</dbReference>
<dbReference type="Pfam" id="PF00595">
    <property type="entry name" value="PDZ"/>
    <property type="match status" value="1"/>
</dbReference>
<dbReference type="InterPro" id="IPR032756">
    <property type="entry name" value="DUF4685"/>
</dbReference>
<feature type="compositionally biased region" description="Basic and acidic residues" evidence="1">
    <location>
        <begin position="637"/>
        <end position="647"/>
    </location>
</feature>
<dbReference type="EMBL" id="JAIQCJ010000605">
    <property type="protein sequence ID" value="KAJ8795148.1"/>
    <property type="molecule type" value="Genomic_DNA"/>
</dbReference>
<dbReference type="GO" id="GO:0005634">
    <property type="term" value="C:nucleus"/>
    <property type="evidence" value="ECO:0007669"/>
    <property type="project" value="TreeGrafter"/>
</dbReference>
<proteinExistence type="predicted"/>
<gene>
    <name evidence="3" type="ORF">J1605_018494</name>
</gene>
<dbReference type="Proteomes" id="UP001159641">
    <property type="component" value="Unassembled WGS sequence"/>
</dbReference>
<dbReference type="InterPro" id="IPR001478">
    <property type="entry name" value="PDZ"/>
</dbReference>
<feature type="region of interest" description="Disordered" evidence="1">
    <location>
        <begin position="436"/>
        <end position="465"/>
    </location>
</feature>
<dbReference type="GO" id="GO:0005938">
    <property type="term" value="C:cell cortex"/>
    <property type="evidence" value="ECO:0007669"/>
    <property type="project" value="TreeGrafter"/>
</dbReference>
<protein>
    <recommendedName>
        <fullName evidence="2">PDZ domain-containing protein</fullName>
    </recommendedName>
</protein>
<feature type="region of interest" description="Disordered" evidence="1">
    <location>
        <begin position="57"/>
        <end position="186"/>
    </location>
</feature>
<dbReference type="InterPro" id="IPR051741">
    <property type="entry name" value="PAR6_homolog"/>
</dbReference>
<dbReference type="PANTHER" id="PTHR14102">
    <property type="entry name" value="PAR-6-RELATED"/>
    <property type="match status" value="1"/>
</dbReference>
<feature type="region of interest" description="Disordered" evidence="1">
    <location>
        <begin position="632"/>
        <end position="659"/>
    </location>
</feature>
<evidence type="ECO:0000259" key="2">
    <source>
        <dbReference type="PROSITE" id="PS50106"/>
    </source>
</evidence>
<feature type="compositionally biased region" description="Basic residues" evidence="1">
    <location>
        <begin position="102"/>
        <end position="116"/>
    </location>
</feature>
<feature type="region of interest" description="Disordered" evidence="1">
    <location>
        <begin position="481"/>
        <end position="543"/>
    </location>
</feature>
<evidence type="ECO:0000256" key="1">
    <source>
        <dbReference type="SAM" id="MobiDB-lite"/>
    </source>
</evidence>
<dbReference type="SMART" id="SM00228">
    <property type="entry name" value="PDZ"/>
    <property type="match status" value="1"/>
</dbReference>
<dbReference type="GO" id="GO:0016324">
    <property type="term" value="C:apical plasma membrane"/>
    <property type="evidence" value="ECO:0007669"/>
    <property type="project" value="TreeGrafter"/>
</dbReference>
<organism evidence="3 4">
    <name type="scientific">Eschrichtius robustus</name>
    <name type="common">California gray whale</name>
    <name type="synonym">Eschrichtius gibbosus</name>
    <dbReference type="NCBI Taxonomy" id="9764"/>
    <lineage>
        <taxon>Eukaryota</taxon>
        <taxon>Metazoa</taxon>
        <taxon>Chordata</taxon>
        <taxon>Craniata</taxon>
        <taxon>Vertebrata</taxon>
        <taxon>Euteleostomi</taxon>
        <taxon>Mammalia</taxon>
        <taxon>Eutheria</taxon>
        <taxon>Laurasiatheria</taxon>
        <taxon>Artiodactyla</taxon>
        <taxon>Whippomorpha</taxon>
        <taxon>Cetacea</taxon>
        <taxon>Mysticeti</taxon>
        <taxon>Eschrichtiidae</taxon>
        <taxon>Eschrichtius</taxon>
    </lineage>
</organism>
<dbReference type="PROSITE" id="PS50106">
    <property type="entry name" value="PDZ"/>
    <property type="match status" value="1"/>
</dbReference>
<dbReference type="PANTHER" id="PTHR14102:SF12">
    <property type="entry name" value="CDNA SEQUENCE BC034090"/>
    <property type="match status" value="1"/>
</dbReference>
<evidence type="ECO:0000313" key="3">
    <source>
        <dbReference type="EMBL" id="KAJ8795148.1"/>
    </source>
</evidence>
<feature type="region of interest" description="Disordered" evidence="1">
    <location>
        <begin position="325"/>
        <end position="378"/>
    </location>
</feature>
<dbReference type="GO" id="GO:0060341">
    <property type="term" value="P:regulation of cellular localization"/>
    <property type="evidence" value="ECO:0007669"/>
    <property type="project" value="TreeGrafter"/>
</dbReference>
<feature type="compositionally biased region" description="Low complexity" evidence="1">
    <location>
        <begin position="485"/>
        <end position="498"/>
    </location>
</feature>
<feature type="compositionally biased region" description="Low complexity" evidence="1">
    <location>
        <begin position="156"/>
        <end position="166"/>
    </location>
</feature>
<dbReference type="AlphaFoldDB" id="A0AB34HVL8"/>
<comment type="caution">
    <text evidence="3">The sequence shown here is derived from an EMBL/GenBank/DDBJ whole genome shotgun (WGS) entry which is preliminary data.</text>
</comment>
<dbReference type="GO" id="GO:0007098">
    <property type="term" value="P:centrosome cycle"/>
    <property type="evidence" value="ECO:0007669"/>
    <property type="project" value="TreeGrafter"/>
</dbReference>
<evidence type="ECO:0000313" key="4">
    <source>
        <dbReference type="Proteomes" id="UP001159641"/>
    </source>
</evidence>
<feature type="compositionally biased region" description="Low complexity" evidence="1">
    <location>
        <begin position="582"/>
        <end position="606"/>
    </location>
</feature>
<feature type="domain" description="PDZ" evidence="2">
    <location>
        <begin position="682"/>
        <end position="752"/>
    </location>
</feature>